<feature type="transmembrane region" description="Helical" evidence="1">
    <location>
        <begin position="333"/>
        <end position="354"/>
    </location>
</feature>
<dbReference type="Pfam" id="PF00873">
    <property type="entry name" value="ACR_tran"/>
    <property type="match status" value="1"/>
</dbReference>
<keyword evidence="3" id="KW-1185">Reference proteome</keyword>
<dbReference type="PANTHER" id="PTHR32063">
    <property type="match status" value="1"/>
</dbReference>
<gene>
    <name evidence="2" type="ORF">NAF29_04455</name>
</gene>
<sequence>MSVAEYFVKNKVISWMFTIILLVGGAVSYTELGRLEDPKFTIKDALVLTAYPGATPLQVEEEVSYPIEKEILTLPYVDEIKSINSRGLSQITVTMKNTYGPDDLPQIWDELRRKVNDLKPNLPPGVGEPNIIDDFGDVYGVMLAITGKGYSYKDLMDYVDFIKREIELIPGVAKVAIAGAQQEQVFIEMSLNKLAALGLNPNNVYNMLTTQNTVQPAGALRIGDEYIRFHPTGEFKSVKELEDLIITSEGSSKLIYLKDVATVTKGYQEVPTNIINFDGAEAINIGVSFADGVNVVEIGKAMDARLAELDQFRPAGIEVGTIYNQPKEVDKSVAAFALNLLEAVAIVVVVLLVFMGLRSGLLIGLILFLTVMGTFLVMKWFAIDLQRISLGALIIALGMLVDNAIVVVEGILIGQKRGMTKLEAAKDIVGQTIWPLFGATIIAIAAFAPIGLSPDSTGEFAGSLFWVLLISLFLSWITAITLTPFFAHMFFDETEKSEKTSDEEDDPYKGAIFVFYKGFLDLCMRFRGLTVALVVGAFMLSIWGYGFVKQSFFPPSTTPIFLIDLWLPEGSDIRYTQEVTGEVEEWVLQQESVQNVTATIGQGAQRFMLTYEGERAYAAYAQLLVRVEDFEAVMPMMTKSQQMLDAEYPFVMTKFKRLEIGPSPSAKVEAKFIGPDPDVLRHLAQSAMDVFYNAGGTVNVRHDWRERTKILEPQFNEIQARRLGITKADVDDALQMNLSGLNIGLYREGTSLLPIVARLPKEERAQALEGIRLWSPVAQQMIPLRQVVDGYKVIWEDPIIQREDRKRMITVMMDPNFSSGETATTLRNRVIDDIEAIELPSGYVLDWGGEYSDSKDAQEALFATLPMGYLFMFLITVFLFNAVKKPLVIWACVPLAMIGIVSGLLILGKPFGFMALLGMLSLSGMLVKNGIVLLDQINIEMASGKEPYKAVFDSAVSRVRPVCMAAITTILGMLPLLIDAFFESMAAVVMFGLGVATILTLIIVPVLFCMFHGVKYRPLADIEGKD</sequence>
<organism evidence="2 3">
    <name type="scientific">Echinimonas agarilytica</name>
    <dbReference type="NCBI Taxonomy" id="1215918"/>
    <lineage>
        <taxon>Bacteria</taxon>
        <taxon>Pseudomonadati</taxon>
        <taxon>Pseudomonadota</taxon>
        <taxon>Gammaproteobacteria</taxon>
        <taxon>Alteromonadales</taxon>
        <taxon>Echinimonadaceae</taxon>
        <taxon>Echinimonas</taxon>
    </lineage>
</organism>
<keyword evidence="1" id="KW-0812">Transmembrane</keyword>
<dbReference type="PANTHER" id="PTHR32063:SF18">
    <property type="entry name" value="CATION EFFLUX SYSTEM PROTEIN"/>
    <property type="match status" value="1"/>
</dbReference>
<accession>A0AA42B6V2</accession>
<dbReference type="Gene3D" id="3.30.2090.10">
    <property type="entry name" value="Multidrug efflux transporter AcrB TolC docking domain, DN and DC subdomains"/>
    <property type="match status" value="2"/>
</dbReference>
<evidence type="ECO:0000313" key="3">
    <source>
        <dbReference type="Proteomes" id="UP001165393"/>
    </source>
</evidence>
<dbReference type="GO" id="GO:0005886">
    <property type="term" value="C:plasma membrane"/>
    <property type="evidence" value="ECO:0007669"/>
    <property type="project" value="TreeGrafter"/>
</dbReference>
<evidence type="ECO:0000256" key="1">
    <source>
        <dbReference type="SAM" id="Phobius"/>
    </source>
</evidence>
<feature type="transmembrane region" description="Helical" evidence="1">
    <location>
        <begin position="433"/>
        <end position="452"/>
    </location>
</feature>
<feature type="transmembrane region" description="Helical" evidence="1">
    <location>
        <begin position="12"/>
        <end position="30"/>
    </location>
</feature>
<keyword evidence="1" id="KW-1133">Transmembrane helix</keyword>
<evidence type="ECO:0000313" key="2">
    <source>
        <dbReference type="EMBL" id="MCM2678926.1"/>
    </source>
</evidence>
<feature type="transmembrane region" description="Helical" evidence="1">
    <location>
        <begin position="860"/>
        <end position="880"/>
    </location>
</feature>
<dbReference type="Gene3D" id="3.30.70.1320">
    <property type="entry name" value="Multidrug efflux transporter AcrB pore domain like"/>
    <property type="match status" value="1"/>
</dbReference>
<feature type="transmembrane region" description="Helical" evidence="1">
    <location>
        <begin position="464"/>
        <end position="491"/>
    </location>
</feature>
<feature type="transmembrane region" description="Helical" evidence="1">
    <location>
        <begin position="388"/>
        <end position="412"/>
    </location>
</feature>
<dbReference type="PRINTS" id="PR00702">
    <property type="entry name" value="ACRIFLAVINRP"/>
</dbReference>
<dbReference type="EMBL" id="JAMQGP010000002">
    <property type="protein sequence ID" value="MCM2678926.1"/>
    <property type="molecule type" value="Genomic_DNA"/>
</dbReference>
<dbReference type="GO" id="GO:0042910">
    <property type="term" value="F:xenobiotic transmembrane transporter activity"/>
    <property type="evidence" value="ECO:0007669"/>
    <property type="project" value="TreeGrafter"/>
</dbReference>
<dbReference type="AlphaFoldDB" id="A0AA42B6V2"/>
<dbReference type="SUPFAM" id="SSF82693">
    <property type="entry name" value="Multidrug efflux transporter AcrB pore domain, PN1, PN2, PC1 and PC2 subdomains"/>
    <property type="match status" value="3"/>
</dbReference>
<dbReference type="Gene3D" id="3.30.70.1440">
    <property type="entry name" value="Multidrug efflux transporter AcrB pore domain"/>
    <property type="match status" value="1"/>
</dbReference>
<protein>
    <submittedName>
        <fullName evidence="2">Efflux RND transporter permease subunit</fullName>
    </submittedName>
</protein>
<keyword evidence="1" id="KW-0472">Membrane</keyword>
<feature type="transmembrane region" description="Helical" evidence="1">
    <location>
        <begin position="984"/>
        <end position="1008"/>
    </location>
</feature>
<dbReference type="RefSeq" id="WP_251260297.1">
    <property type="nucleotide sequence ID" value="NZ_JAMQGP010000002.1"/>
</dbReference>
<feature type="transmembrane region" description="Helical" evidence="1">
    <location>
        <begin position="955"/>
        <end position="978"/>
    </location>
</feature>
<dbReference type="Proteomes" id="UP001165393">
    <property type="component" value="Unassembled WGS sequence"/>
</dbReference>
<reference evidence="2 3" key="1">
    <citation type="journal article" date="2013" name="Antonie Van Leeuwenhoek">
        <title>Echinimonas agarilytica gen. nov., sp. nov., a new gammaproteobacterium isolated from the sea urchin Strongylocentrotus intermedius.</title>
        <authorList>
            <person name="Nedashkovskaya O.I."/>
            <person name="Stenkova A.M."/>
            <person name="Zhukova N.V."/>
            <person name="Van Trappen S."/>
            <person name="Lee J.S."/>
            <person name="Kim S.B."/>
        </authorList>
    </citation>
    <scope>NUCLEOTIDE SEQUENCE [LARGE SCALE GENOMIC DNA]</scope>
    <source>
        <strain evidence="2 3">KMM 6351</strain>
    </source>
</reference>
<name>A0AA42B6V2_9GAMM</name>
<feature type="transmembrane region" description="Helical" evidence="1">
    <location>
        <begin position="526"/>
        <end position="548"/>
    </location>
</feature>
<proteinExistence type="predicted"/>
<dbReference type="Gene3D" id="1.20.1640.10">
    <property type="entry name" value="Multidrug efflux transporter AcrB transmembrane domain"/>
    <property type="match status" value="2"/>
</dbReference>
<dbReference type="InterPro" id="IPR027463">
    <property type="entry name" value="AcrB_DN_DC_subdom"/>
</dbReference>
<dbReference type="SUPFAM" id="SSF82714">
    <property type="entry name" value="Multidrug efflux transporter AcrB TolC docking domain, DN and DC subdomains"/>
    <property type="match status" value="2"/>
</dbReference>
<dbReference type="SUPFAM" id="SSF82866">
    <property type="entry name" value="Multidrug efflux transporter AcrB transmembrane domain"/>
    <property type="match status" value="2"/>
</dbReference>
<feature type="transmembrane region" description="Helical" evidence="1">
    <location>
        <begin position="887"/>
        <end position="907"/>
    </location>
</feature>
<feature type="transmembrane region" description="Helical" evidence="1">
    <location>
        <begin position="913"/>
        <end position="934"/>
    </location>
</feature>
<dbReference type="Gene3D" id="3.30.70.1430">
    <property type="entry name" value="Multidrug efflux transporter AcrB pore domain"/>
    <property type="match status" value="2"/>
</dbReference>
<feature type="transmembrane region" description="Helical" evidence="1">
    <location>
        <begin position="361"/>
        <end position="382"/>
    </location>
</feature>
<dbReference type="InterPro" id="IPR001036">
    <property type="entry name" value="Acrflvin-R"/>
</dbReference>
<comment type="caution">
    <text evidence="2">The sequence shown here is derived from an EMBL/GenBank/DDBJ whole genome shotgun (WGS) entry which is preliminary data.</text>
</comment>